<dbReference type="Pfam" id="PF00903">
    <property type="entry name" value="Glyoxalase"/>
    <property type="match status" value="1"/>
</dbReference>
<evidence type="ECO:0000313" key="7">
    <source>
        <dbReference type="EMBL" id="MBS2547733.1"/>
    </source>
</evidence>
<dbReference type="PANTHER" id="PTHR11959:SF1">
    <property type="entry name" value="4-HYDROXYPHENYLPYRUVATE DIOXYGENASE"/>
    <property type="match status" value="1"/>
</dbReference>
<reference evidence="7 8" key="1">
    <citation type="submission" date="2020-02" db="EMBL/GenBank/DDBJ databases">
        <title>Acidophilic actinobacteria isolated from forest soil.</title>
        <authorList>
            <person name="Golinska P."/>
        </authorList>
    </citation>
    <scope>NUCLEOTIDE SEQUENCE [LARGE SCALE GENOMIC DNA]</scope>
    <source>
        <strain evidence="7 8">NL8</strain>
    </source>
</reference>
<evidence type="ECO:0000256" key="4">
    <source>
        <dbReference type="ARBA" id="ARBA00022737"/>
    </source>
</evidence>
<evidence type="ECO:0000256" key="1">
    <source>
        <dbReference type="ARBA" id="ARBA00001962"/>
    </source>
</evidence>
<dbReference type="SUPFAM" id="SSF54593">
    <property type="entry name" value="Glyoxalase/Bleomycin resistance protein/Dihydroxybiphenyl dioxygenase"/>
    <property type="match status" value="1"/>
</dbReference>
<comment type="caution">
    <text evidence="7">The sequence shown here is derived from an EMBL/GenBank/DDBJ whole genome shotgun (WGS) entry which is preliminary data.</text>
</comment>
<dbReference type="InterPro" id="IPR041735">
    <property type="entry name" value="4OHPhenylPyrv_dOase_C"/>
</dbReference>
<feature type="domain" description="VOC" evidence="6">
    <location>
        <begin position="12"/>
        <end position="137"/>
    </location>
</feature>
<dbReference type="InterPro" id="IPR004360">
    <property type="entry name" value="Glyas_Fos-R_dOase_dom"/>
</dbReference>
<gene>
    <name evidence="7" type="primary">hppD</name>
    <name evidence="7" type="ORF">KGQ19_12730</name>
</gene>
<dbReference type="Gene3D" id="3.10.180.10">
    <property type="entry name" value="2,3-Dihydroxybiphenyl 1,2-Dioxygenase, domain 1"/>
    <property type="match status" value="2"/>
</dbReference>
<keyword evidence="7" id="KW-0560">Oxidoreductase</keyword>
<proteinExistence type="inferred from homology"/>
<comment type="cofactor">
    <cofactor evidence="1">
        <name>Fe cation</name>
        <dbReference type="ChEBI" id="CHEBI:24875"/>
    </cofactor>
</comment>
<evidence type="ECO:0000259" key="6">
    <source>
        <dbReference type="PROSITE" id="PS51819"/>
    </source>
</evidence>
<feature type="domain" description="VOC" evidence="6">
    <location>
        <begin position="171"/>
        <end position="322"/>
    </location>
</feature>
<name>A0ABS5KNV4_9ACTN</name>
<dbReference type="CDD" id="cd07250">
    <property type="entry name" value="HPPD_C_like"/>
    <property type="match status" value="1"/>
</dbReference>
<protein>
    <submittedName>
        <fullName evidence="7">4-hydroxyphenylpyruvate dioxygenase</fullName>
        <ecNumber evidence="7">1.13.11.27</ecNumber>
    </submittedName>
</protein>
<dbReference type="PANTHER" id="PTHR11959">
    <property type="entry name" value="4-HYDROXYPHENYLPYRUVATE DIOXYGENASE"/>
    <property type="match status" value="1"/>
</dbReference>
<dbReference type="Proteomes" id="UP000730482">
    <property type="component" value="Unassembled WGS sequence"/>
</dbReference>
<evidence type="ECO:0000313" key="8">
    <source>
        <dbReference type="Proteomes" id="UP000730482"/>
    </source>
</evidence>
<organism evidence="7 8">
    <name type="scientific">Catenulispora pinistramenti</name>
    <dbReference type="NCBI Taxonomy" id="2705254"/>
    <lineage>
        <taxon>Bacteria</taxon>
        <taxon>Bacillati</taxon>
        <taxon>Actinomycetota</taxon>
        <taxon>Actinomycetes</taxon>
        <taxon>Catenulisporales</taxon>
        <taxon>Catenulisporaceae</taxon>
        <taxon>Catenulispora</taxon>
    </lineage>
</organism>
<dbReference type="NCBIfam" id="TIGR01263">
    <property type="entry name" value="4HPPD"/>
    <property type="match status" value="1"/>
</dbReference>
<keyword evidence="3" id="KW-0479">Metal-binding</keyword>
<evidence type="ECO:0000256" key="3">
    <source>
        <dbReference type="ARBA" id="ARBA00022723"/>
    </source>
</evidence>
<dbReference type="EMBL" id="JAAFYZ010000033">
    <property type="protein sequence ID" value="MBS2547733.1"/>
    <property type="molecule type" value="Genomic_DNA"/>
</dbReference>
<dbReference type="PROSITE" id="PS51819">
    <property type="entry name" value="VOC"/>
    <property type="match status" value="2"/>
</dbReference>
<dbReference type="GO" id="GO:0003868">
    <property type="term" value="F:4-hydroxyphenylpyruvate dioxygenase activity"/>
    <property type="evidence" value="ECO:0007669"/>
    <property type="project" value="UniProtKB-EC"/>
</dbReference>
<dbReference type="PIRSF" id="PIRSF009283">
    <property type="entry name" value="HPP_dOase"/>
    <property type="match status" value="1"/>
</dbReference>
<dbReference type="Pfam" id="PF13669">
    <property type="entry name" value="Glyoxalase_4"/>
    <property type="match status" value="1"/>
</dbReference>
<dbReference type="InterPro" id="IPR005956">
    <property type="entry name" value="4OHPhenylPyrv_dOase"/>
</dbReference>
<keyword evidence="7" id="KW-0223">Dioxygenase</keyword>
<dbReference type="CDD" id="cd08342">
    <property type="entry name" value="HPPD_N_like"/>
    <property type="match status" value="1"/>
</dbReference>
<dbReference type="InterPro" id="IPR037523">
    <property type="entry name" value="VOC_core"/>
</dbReference>
<keyword evidence="5" id="KW-0408">Iron</keyword>
<comment type="similarity">
    <text evidence="2">Belongs to the 4HPPD family.</text>
</comment>
<accession>A0ABS5KNV4</accession>
<evidence type="ECO:0000256" key="5">
    <source>
        <dbReference type="ARBA" id="ARBA00023004"/>
    </source>
</evidence>
<evidence type="ECO:0000256" key="2">
    <source>
        <dbReference type="ARBA" id="ARBA00005877"/>
    </source>
</evidence>
<dbReference type="RefSeq" id="WP_212009313.1">
    <property type="nucleotide sequence ID" value="NZ_JAAFYZ010000033.1"/>
</dbReference>
<sequence length="362" mass="38769">MHTQAPVGTDLDLAHVELHVEDLDTWRDVFTDRYGLRPAGVAGSREQGFRSVALIGGRAVVVLTEALTDDHPCTAYVLSHGPGVADIAMRTTDVDAVFASAVAAGAPAMAEPHDGPDGVRTASIRAFGDVTHTFLQGEPTTDAVLPPGFSPLPGAPGVAAPEPDDAPGLHTMDHFAVCVPNRSLDQTIDFYTTALGFRQTFEERIIVGSQAMDSKVVQSRSGGVTFTILEPDVNCAPGQIDQFIKDHGGAGVQHIAFATDDVVHAVESMRHRGVEFLKTPGTYYDLLPNRFVPAGHPIAELRAAGILVDEDHGGELFQLFTRSTHPRRTLFFEVIERAGARLFGSNNIKALYEAVELEQSGS</sequence>
<keyword evidence="4" id="KW-0677">Repeat</keyword>
<dbReference type="EC" id="1.13.11.27" evidence="7"/>
<dbReference type="InterPro" id="IPR041736">
    <property type="entry name" value="4OHPhenylPyrv_dOase_N"/>
</dbReference>
<keyword evidence="8" id="KW-1185">Reference proteome</keyword>
<dbReference type="InterPro" id="IPR029068">
    <property type="entry name" value="Glyas_Bleomycin-R_OHBP_Dase"/>
</dbReference>